<evidence type="ECO:0000313" key="2">
    <source>
        <dbReference type="Proteomes" id="UP000185490"/>
    </source>
</evidence>
<reference evidence="1 2" key="1">
    <citation type="submission" date="2014-02" db="EMBL/GenBank/DDBJ databases">
        <title>Diversity of Thermotogales isolates from hydrothermal vents.</title>
        <authorList>
            <person name="Haverkamp T.H.A."/>
            <person name="Lossouarn J."/>
            <person name="Geslin C."/>
            <person name="Nesbo C.L."/>
        </authorList>
    </citation>
    <scope>NUCLEOTIDE SEQUENCE [LARGE SCALE GENOMIC DNA]</scope>
    <source>
        <strain evidence="1 2">431</strain>
    </source>
</reference>
<accession>A0ABM6GGY5</accession>
<keyword evidence="2" id="KW-1185">Reference proteome</keyword>
<dbReference type="EMBL" id="CP007389">
    <property type="protein sequence ID" value="APT74919.1"/>
    <property type="molecule type" value="Genomic_DNA"/>
</dbReference>
<dbReference type="Proteomes" id="UP000185490">
    <property type="component" value="Chromosome"/>
</dbReference>
<evidence type="ECO:0000313" key="1">
    <source>
        <dbReference type="EMBL" id="APT74919.1"/>
    </source>
</evidence>
<organism evidence="1 2">
    <name type="scientific">Thermosipho melanesiensis</name>
    <dbReference type="NCBI Taxonomy" id="46541"/>
    <lineage>
        <taxon>Bacteria</taxon>
        <taxon>Thermotogati</taxon>
        <taxon>Thermotogota</taxon>
        <taxon>Thermotogae</taxon>
        <taxon>Thermotogales</taxon>
        <taxon>Fervidobacteriaceae</taxon>
        <taxon>Thermosipho</taxon>
    </lineage>
</organism>
<gene>
    <name evidence="1" type="ORF">BW47_07850</name>
</gene>
<sequence length="95" mass="11669">MDDPSTKDREKLEYILKKIEEIDKTQDEILEKILLKLIHMFEINRESNNLWKQYDVQGRYGMPKRAFYAPLFNFEVHRRWGTWKVTQNSYRKSTK</sequence>
<proteinExistence type="predicted"/>
<protein>
    <submittedName>
        <fullName evidence="1">Uncharacterized protein</fullName>
    </submittedName>
</protein>
<name>A0ABM6GGY5_9BACT</name>